<reference evidence="6" key="1">
    <citation type="submission" date="2021-04" db="EMBL/GenBank/DDBJ databases">
        <title>Draft genome sequence data of methanotrophic Methylovulum sp. strain S1L and Methylomonas sp. strain S2AM isolated from boreal lake water columns.</title>
        <authorList>
            <person name="Rissanen A.J."/>
            <person name="Mangayil R."/>
            <person name="Svenning M.M."/>
            <person name="Khanongnuch R."/>
        </authorList>
    </citation>
    <scope>NUCLEOTIDE SEQUENCE</scope>
    <source>
        <strain evidence="6">S2AM</strain>
    </source>
</reference>
<feature type="transmembrane region" description="Helical" evidence="5">
    <location>
        <begin position="117"/>
        <end position="137"/>
    </location>
</feature>
<keyword evidence="7" id="KW-1185">Reference proteome</keyword>
<gene>
    <name evidence="6" type="ORF">KEF85_03610</name>
</gene>
<evidence type="ECO:0000256" key="2">
    <source>
        <dbReference type="ARBA" id="ARBA00022692"/>
    </source>
</evidence>
<dbReference type="InterPro" id="IPR001129">
    <property type="entry name" value="Membr-assoc_MAPEG"/>
</dbReference>
<organism evidence="6 7">
    <name type="scientific">Methylomonas paludis</name>
    <dbReference type="NCBI Taxonomy" id="1173101"/>
    <lineage>
        <taxon>Bacteria</taxon>
        <taxon>Pseudomonadati</taxon>
        <taxon>Pseudomonadota</taxon>
        <taxon>Gammaproteobacteria</taxon>
        <taxon>Methylococcales</taxon>
        <taxon>Methylococcaceae</taxon>
        <taxon>Methylomonas</taxon>
    </lineage>
</organism>
<dbReference type="Proteomes" id="UP000676649">
    <property type="component" value="Chromosome"/>
</dbReference>
<evidence type="ECO:0000256" key="5">
    <source>
        <dbReference type="SAM" id="Phobius"/>
    </source>
</evidence>
<evidence type="ECO:0000313" key="6">
    <source>
        <dbReference type="EMBL" id="QWF71578.1"/>
    </source>
</evidence>
<protein>
    <submittedName>
        <fullName evidence="6">MAPEG family protein</fullName>
    </submittedName>
</protein>
<dbReference type="AlphaFoldDB" id="A0A975MPD8"/>
<dbReference type="SUPFAM" id="SSF161084">
    <property type="entry name" value="MAPEG domain-like"/>
    <property type="match status" value="1"/>
</dbReference>
<comment type="subcellular location">
    <subcellularLocation>
        <location evidence="1">Membrane</location>
    </subcellularLocation>
</comment>
<evidence type="ECO:0000256" key="3">
    <source>
        <dbReference type="ARBA" id="ARBA00022989"/>
    </source>
</evidence>
<dbReference type="EMBL" id="CP073754">
    <property type="protein sequence ID" value="QWF71578.1"/>
    <property type="molecule type" value="Genomic_DNA"/>
</dbReference>
<keyword evidence="4 5" id="KW-0472">Membrane</keyword>
<feature type="transmembrane region" description="Helical" evidence="5">
    <location>
        <begin position="6"/>
        <end position="25"/>
    </location>
</feature>
<dbReference type="RefSeq" id="WP_215583360.1">
    <property type="nucleotide sequence ID" value="NZ_CP073754.1"/>
</dbReference>
<dbReference type="Gene3D" id="1.20.120.550">
    <property type="entry name" value="Membrane associated eicosanoid/glutathione metabolism-like domain"/>
    <property type="match status" value="1"/>
</dbReference>
<dbReference type="Pfam" id="PF01124">
    <property type="entry name" value="MAPEG"/>
    <property type="match status" value="1"/>
</dbReference>
<keyword evidence="2 5" id="KW-0812">Transmembrane</keyword>
<dbReference type="KEGG" id="mpad:KEF85_03610"/>
<sequence length="138" mass="16380">MTQESILLPVFALGGFTFFISLWMAKLRFKAVKQGDLNRRYYELNRGYEPPDYLVKVSRNFENLLEIPVLFYVVALMIYITKQTDFIYLSLAWLYVGSRFIHSYIHTTYNNVRHRMIPFLLGGMILIVIWLRLFVAII</sequence>
<dbReference type="GO" id="GO:0016020">
    <property type="term" value="C:membrane"/>
    <property type="evidence" value="ECO:0007669"/>
    <property type="project" value="UniProtKB-SubCell"/>
</dbReference>
<name>A0A975MPD8_9GAMM</name>
<evidence type="ECO:0000256" key="4">
    <source>
        <dbReference type="ARBA" id="ARBA00023136"/>
    </source>
</evidence>
<keyword evidence="3 5" id="KW-1133">Transmembrane helix</keyword>
<accession>A0A975MPD8</accession>
<dbReference type="InterPro" id="IPR023352">
    <property type="entry name" value="MAPEG-like_dom_sf"/>
</dbReference>
<feature type="transmembrane region" description="Helical" evidence="5">
    <location>
        <begin position="86"/>
        <end position="105"/>
    </location>
</feature>
<evidence type="ECO:0000313" key="7">
    <source>
        <dbReference type="Proteomes" id="UP000676649"/>
    </source>
</evidence>
<evidence type="ECO:0000256" key="1">
    <source>
        <dbReference type="ARBA" id="ARBA00004370"/>
    </source>
</evidence>
<feature type="transmembrane region" description="Helical" evidence="5">
    <location>
        <begin position="63"/>
        <end position="80"/>
    </location>
</feature>
<proteinExistence type="predicted"/>